<dbReference type="InterPro" id="IPR027417">
    <property type="entry name" value="P-loop_NTPase"/>
</dbReference>
<keyword evidence="8" id="KW-1185">Reference proteome</keyword>
<dbReference type="GO" id="GO:0005524">
    <property type="term" value="F:ATP binding"/>
    <property type="evidence" value="ECO:0007669"/>
    <property type="project" value="UniProtKB-KW"/>
</dbReference>
<dbReference type="RefSeq" id="XP_032815146.1">
    <property type="nucleotide sequence ID" value="XM_032959255.1"/>
</dbReference>
<evidence type="ECO:0000256" key="1">
    <source>
        <dbReference type="ARBA" id="ARBA00005842"/>
    </source>
</evidence>
<name>A0AAJ7TE13_PETMA</name>
<dbReference type="SUPFAM" id="SSF52540">
    <property type="entry name" value="P-loop containing nucleoside triphosphate hydrolases"/>
    <property type="match status" value="1"/>
</dbReference>
<dbReference type="GO" id="GO:0052381">
    <property type="term" value="F:tRNA dimethylallyltransferase activity"/>
    <property type="evidence" value="ECO:0007669"/>
    <property type="project" value="InterPro"/>
</dbReference>
<keyword evidence="3 5" id="KW-0547">Nucleotide-binding</keyword>
<evidence type="ECO:0000256" key="2">
    <source>
        <dbReference type="ARBA" id="ARBA00022679"/>
    </source>
</evidence>
<dbReference type="Gene3D" id="1.10.20.140">
    <property type="match status" value="1"/>
</dbReference>
<proteinExistence type="inferred from homology"/>
<dbReference type="PANTHER" id="PTHR11088">
    <property type="entry name" value="TRNA DIMETHYLALLYLTRANSFERASE"/>
    <property type="match status" value="1"/>
</dbReference>
<dbReference type="Pfam" id="PF01715">
    <property type="entry name" value="IPPT"/>
    <property type="match status" value="1"/>
</dbReference>
<dbReference type="KEGG" id="pmrn:116945121"/>
<sequence length="449" mass="50273">MSAAVAGPGRLPLLVILGATGTGKSKLAIEMARRFGGEVISADSMQVYRGLDIITNKVTEEEQKMCPHHMISFVDPLVTNYTVTDFRNKALPIIEGLFAKRKLPIVVGGTNYYIEALLWKVLLDSKVDRATAEEGGSDGWREDRKEALERGDPTELHRMLSKVDPAMAARIHPRDVRKLARSLQVFEELGVPHSELLLRQQLEEGGGPLGGPLRFPLTCILWLHAQQDVLGERLDARVEEMMSQGLLSELSLFHQRHNQQRLASDSHDYEHGLFQSIGFKEFHGFLTRPAECRPEQEAVLLQQGVEALKLATRRYARKQNKWVKNRFLKRPGPAVPPVYGVDVTDVSRWEDTVLEPALRMLSSVVKGETPPVEPLCREPVEPGPKRRRHDCSACGRVVMGDEPWRAHLKSKGHQHHLRRERNPHGDRGRAHDSAATPPVAPLAEVTATS</sequence>
<evidence type="ECO:0000256" key="3">
    <source>
        <dbReference type="ARBA" id="ARBA00022741"/>
    </source>
</evidence>
<evidence type="ECO:0000313" key="8">
    <source>
        <dbReference type="Proteomes" id="UP001318040"/>
    </source>
</evidence>
<evidence type="ECO:0000256" key="5">
    <source>
        <dbReference type="RuleBase" id="RU003785"/>
    </source>
</evidence>
<protein>
    <submittedName>
        <fullName evidence="9">tRNA dimethylallyltransferase isoform X1</fullName>
    </submittedName>
</protein>
<dbReference type="InterPro" id="IPR013087">
    <property type="entry name" value="Znf_C2H2_type"/>
</dbReference>
<feature type="region of interest" description="Disordered" evidence="6">
    <location>
        <begin position="408"/>
        <end position="449"/>
    </location>
</feature>
<feature type="domain" description="C2H2-type" evidence="7">
    <location>
        <begin position="391"/>
        <end position="413"/>
    </location>
</feature>
<dbReference type="InterPro" id="IPR018022">
    <property type="entry name" value="IPT"/>
</dbReference>
<evidence type="ECO:0000256" key="4">
    <source>
        <dbReference type="ARBA" id="ARBA00022840"/>
    </source>
</evidence>
<organism evidence="8 9">
    <name type="scientific">Petromyzon marinus</name>
    <name type="common">Sea lamprey</name>
    <dbReference type="NCBI Taxonomy" id="7757"/>
    <lineage>
        <taxon>Eukaryota</taxon>
        <taxon>Metazoa</taxon>
        <taxon>Chordata</taxon>
        <taxon>Craniata</taxon>
        <taxon>Vertebrata</taxon>
        <taxon>Cyclostomata</taxon>
        <taxon>Hyperoartia</taxon>
        <taxon>Petromyzontiformes</taxon>
        <taxon>Petromyzontidae</taxon>
        <taxon>Petromyzon</taxon>
    </lineage>
</organism>
<evidence type="ECO:0000259" key="7">
    <source>
        <dbReference type="PROSITE" id="PS00028"/>
    </source>
</evidence>
<reference evidence="9" key="1">
    <citation type="submission" date="2025-08" db="UniProtKB">
        <authorList>
            <consortium name="RefSeq"/>
        </authorList>
    </citation>
    <scope>IDENTIFICATION</scope>
    <source>
        <tissue evidence="9">Sperm</tissue>
    </source>
</reference>
<feature type="compositionally biased region" description="Basic and acidic residues" evidence="6">
    <location>
        <begin position="139"/>
        <end position="152"/>
    </location>
</feature>
<evidence type="ECO:0000256" key="6">
    <source>
        <dbReference type="SAM" id="MobiDB-lite"/>
    </source>
</evidence>
<dbReference type="NCBIfam" id="TIGR00174">
    <property type="entry name" value="miaA"/>
    <property type="match status" value="1"/>
</dbReference>
<accession>A0AAJ7TE13</accession>
<dbReference type="PROSITE" id="PS00028">
    <property type="entry name" value="ZINC_FINGER_C2H2_1"/>
    <property type="match status" value="1"/>
</dbReference>
<dbReference type="HAMAP" id="MF_00185">
    <property type="entry name" value="IPP_trans"/>
    <property type="match status" value="1"/>
</dbReference>
<dbReference type="CTD" id="54802"/>
<dbReference type="GO" id="GO:0006400">
    <property type="term" value="P:tRNA modification"/>
    <property type="evidence" value="ECO:0007669"/>
    <property type="project" value="TreeGrafter"/>
</dbReference>
<feature type="compositionally biased region" description="Basic and acidic residues" evidence="6">
    <location>
        <begin position="420"/>
        <end position="432"/>
    </location>
</feature>
<dbReference type="Gene3D" id="3.40.50.300">
    <property type="entry name" value="P-loop containing nucleotide triphosphate hydrolases"/>
    <property type="match status" value="1"/>
</dbReference>
<keyword evidence="4 5" id="KW-0067">ATP-binding</keyword>
<evidence type="ECO:0000313" key="9">
    <source>
        <dbReference type="RefSeq" id="XP_032815146.1"/>
    </source>
</evidence>
<dbReference type="GO" id="GO:0005739">
    <property type="term" value="C:mitochondrion"/>
    <property type="evidence" value="ECO:0007669"/>
    <property type="project" value="TreeGrafter"/>
</dbReference>
<comment type="similarity">
    <text evidence="1 5">Belongs to the IPP transferase family.</text>
</comment>
<dbReference type="InterPro" id="IPR039657">
    <property type="entry name" value="Dimethylallyltransferase"/>
</dbReference>
<dbReference type="AlphaFoldDB" id="A0AAJ7TE13"/>
<dbReference type="PANTHER" id="PTHR11088:SF89">
    <property type="entry name" value="TRNA DIMETHYLALLYLTRANSFERASE"/>
    <property type="match status" value="1"/>
</dbReference>
<gene>
    <name evidence="9" type="primary">TRIT1</name>
</gene>
<dbReference type="Proteomes" id="UP001318040">
    <property type="component" value="Chromosome 23"/>
</dbReference>
<feature type="compositionally biased region" description="Basic residues" evidence="6">
    <location>
        <begin position="408"/>
        <end position="419"/>
    </location>
</feature>
<keyword evidence="2 5" id="KW-0808">Transferase</keyword>
<feature type="region of interest" description="Disordered" evidence="6">
    <location>
        <begin position="133"/>
        <end position="152"/>
    </location>
</feature>